<dbReference type="Proteomes" id="UP000682005">
    <property type="component" value="Chromosome 2"/>
</dbReference>
<proteinExistence type="predicted"/>
<keyword evidence="2" id="KW-0949">S-adenosyl-L-methionine</keyword>
<keyword evidence="3" id="KW-0479">Metal-binding</keyword>
<accession>A0ABX7XXT9</accession>
<evidence type="ECO:0000256" key="2">
    <source>
        <dbReference type="ARBA" id="ARBA00022691"/>
    </source>
</evidence>
<gene>
    <name evidence="7" type="ORF">J5A51_02845</name>
</gene>
<dbReference type="PROSITE" id="PS51918">
    <property type="entry name" value="RADICAL_SAM"/>
    <property type="match status" value="1"/>
</dbReference>
<comment type="cofactor">
    <cofactor evidence="1">
        <name>[4Fe-4S] cluster</name>
        <dbReference type="ChEBI" id="CHEBI:49883"/>
    </cofactor>
</comment>
<sequence>MVTEKCNTNCIYCYAKRNIRREMSTSEIANIFRKLSYSGIINLTLTGGDIFARKDWYDIISLSQYAGFGYLISTKSILEEADIVKLKQLGIPQVQFSLDSISPKVLKKIIKVGSEYVEKLKVMFEMCTKHNLNISLRTVLCKQNSNIKDIRGLCDFVNMLC</sequence>
<organism evidence="7 8">
    <name type="scientific">Prevotella fusca JCM 17724</name>
    <dbReference type="NCBI Taxonomy" id="1236517"/>
    <lineage>
        <taxon>Bacteria</taxon>
        <taxon>Pseudomonadati</taxon>
        <taxon>Bacteroidota</taxon>
        <taxon>Bacteroidia</taxon>
        <taxon>Bacteroidales</taxon>
        <taxon>Prevotellaceae</taxon>
        <taxon>Prevotella</taxon>
    </lineage>
</organism>
<dbReference type="InterPro" id="IPR013785">
    <property type="entry name" value="Aldolase_TIM"/>
</dbReference>
<evidence type="ECO:0000256" key="1">
    <source>
        <dbReference type="ARBA" id="ARBA00001966"/>
    </source>
</evidence>
<keyword evidence="5" id="KW-0411">Iron-sulfur</keyword>
<dbReference type="Pfam" id="PF04055">
    <property type="entry name" value="Radical_SAM"/>
    <property type="match status" value="1"/>
</dbReference>
<dbReference type="EMBL" id="CP072369">
    <property type="protein sequence ID" value="QUB86255.1"/>
    <property type="molecule type" value="Genomic_DNA"/>
</dbReference>
<feature type="domain" description="Radical SAM core" evidence="6">
    <location>
        <begin position="1"/>
        <end position="161"/>
    </location>
</feature>
<evidence type="ECO:0000256" key="5">
    <source>
        <dbReference type="ARBA" id="ARBA00023014"/>
    </source>
</evidence>
<evidence type="ECO:0000313" key="8">
    <source>
        <dbReference type="Proteomes" id="UP000682005"/>
    </source>
</evidence>
<evidence type="ECO:0000313" key="7">
    <source>
        <dbReference type="EMBL" id="QUB86255.1"/>
    </source>
</evidence>
<dbReference type="PANTHER" id="PTHR11228">
    <property type="entry name" value="RADICAL SAM DOMAIN PROTEIN"/>
    <property type="match status" value="1"/>
</dbReference>
<dbReference type="CDD" id="cd01335">
    <property type="entry name" value="Radical_SAM"/>
    <property type="match status" value="1"/>
</dbReference>
<keyword evidence="8" id="KW-1185">Reference proteome</keyword>
<reference evidence="7 8" key="1">
    <citation type="submission" date="2021-03" db="EMBL/GenBank/DDBJ databases">
        <title>Human Oral Microbial Genomes.</title>
        <authorList>
            <person name="Johnston C.D."/>
            <person name="Chen T."/>
            <person name="Dewhirst F.E."/>
        </authorList>
    </citation>
    <scope>NUCLEOTIDE SEQUENCE [LARGE SCALE GENOMIC DNA]</scope>
    <source>
        <strain evidence="7 8">W1435</strain>
    </source>
</reference>
<keyword evidence="4" id="KW-0408">Iron</keyword>
<protein>
    <submittedName>
        <fullName evidence="7">Radical SAM protein</fullName>
    </submittedName>
</protein>
<name>A0ABX7XXT9_9BACT</name>
<dbReference type="SUPFAM" id="SSF102114">
    <property type="entry name" value="Radical SAM enzymes"/>
    <property type="match status" value="1"/>
</dbReference>
<dbReference type="InterPro" id="IPR007197">
    <property type="entry name" value="rSAM"/>
</dbReference>
<evidence type="ECO:0000256" key="4">
    <source>
        <dbReference type="ARBA" id="ARBA00023004"/>
    </source>
</evidence>
<dbReference type="PANTHER" id="PTHR11228:SF7">
    <property type="entry name" value="PQQA PEPTIDE CYCLASE"/>
    <property type="match status" value="1"/>
</dbReference>
<evidence type="ECO:0000259" key="6">
    <source>
        <dbReference type="PROSITE" id="PS51918"/>
    </source>
</evidence>
<evidence type="ECO:0000256" key="3">
    <source>
        <dbReference type="ARBA" id="ARBA00022723"/>
    </source>
</evidence>
<dbReference type="InterPro" id="IPR058240">
    <property type="entry name" value="rSAM_sf"/>
</dbReference>
<dbReference type="Gene3D" id="3.20.20.70">
    <property type="entry name" value="Aldolase class I"/>
    <property type="match status" value="1"/>
</dbReference>
<dbReference type="InterPro" id="IPR050377">
    <property type="entry name" value="Radical_SAM_PqqE_MftC-like"/>
</dbReference>
<dbReference type="SFLD" id="SFLDS00029">
    <property type="entry name" value="Radical_SAM"/>
    <property type="match status" value="1"/>
</dbReference>
<dbReference type="SFLD" id="SFLDG01067">
    <property type="entry name" value="SPASM/twitch_domain_containing"/>
    <property type="match status" value="1"/>
</dbReference>